<proteinExistence type="predicted"/>
<feature type="transmembrane region" description="Helical" evidence="1">
    <location>
        <begin position="159"/>
        <end position="181"/>
    </location>
</feature>
<sequence>MMVSWPMLAAICCAVLSLLPSWDCAVRRRRLRDAARPRRAAARAVAGLDAALAMLAAGVRAGGTLEDTLSRLSGEPSAAGMVVDRVTVVWALAGHARDGESAYLGQIAVEVCAAARLSRRLGCELGPCLDAVGVSFRRKVGRDQLVAQTTAMPKATVKLLLALPAGTWAFGMLLGANPLTVLCASPVGWACLVLGVGGYAAGACWVRAMLHAMLEHE</sequence>
<gene>
    <name evidence="2" type="ORF">HF843_00570</name>
</gene>
<feature type="transmembrane region" description="Helical" evidence="1">
    <location>
        <begin position="187"/>
        <end position="206"/>
    </location>
</feature>
<keyword evidence="1" id="KW-0472">Membrane</keyword>
<dbReference type="RefSeq" id="WP_168972989.1">
    <property type="nucleotide sequence ID" value="NZ_JABAGJ010000001.1"/>
</dbReference>
<reference evidence="2 3" key="1">
    <citation type="submission" date="2020-04" db="EMBL/GenBank/DDBJ databases">
        <authorList>
            <person name="Hitch T.C.A."/>
            <person name="Wylensek D."/>
            <person name="Clavel T."/>
        </authorList>
    </citation>
    <scope>NUCLEOTIDE SEQUENCE [LARGE SCALE GENOMIC DNA]</scope>
    <source>
        <strain evidence="2 3">WCA-130-P53-4B</strain>
    </source>
</reference>
<organism evidence="2 3">
    <name type="scientific">Bifidobacterium boum</name>
    <dbReference type="NCBI Taxonomy" id="78343"/>
    <lineage>
        <taxon>Bacteria</taxon>
        <taxon>Bacillati</taxon>
        <taxon>Actinomycetota</taxon>
        <taxon>Actinomycetes</taxon>
        <taxon>Bifidobacteriales</taxon>
        <taxon>Bifidobacteriaceae</taxon>
        <taxon>Bifidobacterium</taxon>
    </lineage>
</organism>
<accession>A0A848CVR4</accession>
<name>A0A848CVR4_9BIFI</name>
<dbReference type="EMBL" id="JABAGJ010000001">
    <property type="protein sequence ID" value="NMF01705.1"/>
    <property type="molecule type" value="Genomic_DNA"/>
</dbReference>
<dbReference type="AlphaFoldDB" id="A0A848CVR4"/>
<dbReference type="Proteomes" id="UP000583419">
    <property type="component" value="Unassembled WGS sequence"/>
</dbReference>
<evidence type="ECO:0000256" key="1">
    <source>
        <dbReference type="SAM" id="Phobius"/>
    </source>
</evidence>
<evidence type="ECO:0000313" key="3">
    <source>
        <dbReference type="Proteomes" id="UP000583419"/>
    </source>
</evidence>
<evidence type="ECO:0000313" key="2">
    <source>
        <dbReference type="EMBL" id="NMF01705.1"/>
    </source>
</evidence>
<keyword evidence="1" id="KW-0812">Transmembrane</keyword>
<keyword evidence="1" id="KW-1133">Transmembrane helix</keyword>
<comment type="caution">
    <text evidence="2">The sequence shown here is derived from an EMBL/GenBank/DDBJ whole genome shotgun (WGS) entry which is preliminary data.</text>
</comment>
<protein>
    <submittedName>
        <fullName evidence="2">Pilus assembly protein</fullName>
    </submittedName>
</protein>